<dbReference type="Proteomes" id="UP000469452">
    <property type="component" value="Unassembled WGS sequence"/>
</dbReference>
<reference evidence="2 3" key="1">
    <citation type="submission" date="2019-06" db="EMBL/GenBank/DDBJ databases">
        <title>Genomics analysis of Aphanomyces spp. identifies a new class of oomycete effector associated with host adaptation.</title>
        <authorList>
            <person name="Gaulin E."/>
        </authorList>
    </citation>
    <scope>NUCLEOTIDE SEQUENCE [LARGE SCALE GENOMIC DNA]</scope>
    <source>
        <strain evidence="2 3">E</strain>
    </source>
</reference>
<dbReference type="Pfam" id="PF22936">
    <property type="entry name" value="Pol_BBD"/>
    <property type="match status" value="1"/>
</dbReference>
<dbReference type="AlphaFoldDB" id="A0A6A4Z0K7"/>
<sequence length="434" mass="48892">GVVHTIERLLKVQEGYHGRWGVLLHVVQHVVEALDVRLDVALADETLLIVVDDVANMPLESVGQNACENLHVHVEQAHWTVVLRLRLGALLVQQYQCADKLHGCQMRTGVELLRKDQFQDQRPLVRGQFEDYKRQRVGARGGIGAAVAYGMVKFIRQQHDIPRSDLEGVWNLDSACTADVTGNKALFTKLAQTQLSALQLADNSTVQSMQLGLLSIQVDADHRLHRPKAKFVANLMKNFLTFRLLLRDGFQVAKWDLDVTIMILDTFVLKFTHHRGLYVLQPYEEHNLKTIMTDNAKEYKSKDLNAYCGGLGIEQLFTNLLTDWAKSAPMQMDLKDEAGQTQGPLGPKRVHAEVRHRLRGNFRTCAPNEGFAPDSCLVSRHGWKIRQMDVKTAFLNGVLDEQTKDLHGTATHETKVCKLVKSIYGRSKRLAVGT</sequence>
<feature type="non-terminal residue" evidence="2">
    <location>
        <position position="1"/>
    </location>
</feature>
<dbReference type="InterPro" id="IPR054722">
    <property type="entry name" value="PolX-like_BBD"/>
</dbReference>
<accession>A0A6A4Z0K7</accession>
<protein>
    <recommendedName>
        <fullName evidence="1">Retrovirus-related Pol polyprotein from transposon TNT 1-94-like beta-barrel domain-containing protein</fullName>
    </recommendedName>
</protein>
<evidence type="ECO:0000259" key="1">
    <source>
        <dbReference type="Pfam" id="PF22936"/>
    </source>
</evidence>
<feature type="domain" description="Retrovirus-related Pol polyprotein from transposon TNT 1-94-like beta-barrel" evidence="1">
    <location>
        <begin position="170"/>
        <end position="249"/>
    </location>
</feature>
<dbReference type="EMBL" id="VJMI01020998">
    <property type="protein sequence ID" value="KAF0702859.1"/>
    <property type="molecule type" value="Genomic_DNA"/>
</dbReference>
<evidence type="ECO:0000313" key="3">
    <source>
        <dbReference type="Proteomes" id="UP000469452"/>
    </source>
</evidence>
<gene>
    <name evidence="2" type="ORF">AaE_015667</name>
</gene>
<name>A0A6A4Z0K7_APHAT</name>
<proteinExistence type="predicted"/>
<comment type="caution">
    <text evidence="2">The sequence shown here is derived from an EMBL/GenBank/DDBJ whole genome shotgun (WGS) entry which is preliminary data.</text>
</comment>
<evidence type="ECO:0000313" key="2">
    <source>
        <dbReference type="EMBL" id="KAF0702859.1"/>
    </source>
</evidence>
<organism evidence="2 3">
    <name type="scientific">Aphanomyces astaci</name>
    <name type="common">Crayfish plague agent</name>
    <dbReference type="NCBI Taxonomy" id="112090"/>
    <lineage>
        <taxon>Eukaryota</taxon>
        <taxon>Sar</taxon>
        <taxon>Stramenopiles</taxon>
        <taxon>Oomycota</taxon>
        <taxon>Saprolegniomycetes</taxon>
        <taxon>Saprolegniales</taxon>
        <taxon>Verrucalvaceae</taxon>
        <taxon>Aphanomyces</taxon>
    </lineage>
</organism>